<protein>
    <submittedName>
        <fullName evidence="2">Uncharacterized protein</fullName>
    </submittedName>
</protein>
<proteinExistence type="predicted"/>
<feature type="region of interest" description="Disordered" evidence="1">
    <location>
        <begin position="1"/>
        <end position="20"/>
    </location>
</feature>
<dbReference type="EMBL" id="ML119142">
    <property type="protein sequence ID" value="RPB10618.1"/>
    <property type="molecule type" value="Genomic_DNA"/>
</dbReference>
<name>A0A3N4KMH2_9PEZI</name>
<gene>
    <name evidence="2" type="ORF">P167DRAFT_250289</name>
</gene>
<sequence length="375" mass="42698">MSTPGSPDRTLRNNRLSTTRQSTLINTLGRELGTTGATDPCSYRAYLRRIRGSPAYWFLYDQMHIFAGVPYNPPAYNPVNPVSILEVASDGSTKLFSYETLDDLKAHLKSPFAHNGYAGMPNQGRRVVLVTDIRETVLEVLGDTHGMDFGFFADHLLPDEHISYTSKTTRGSHLHILEETKPESRRFQFEYRELGRTRRTHRDTRNVCRVFEKPSGLLNWDAIFQRRFSCFTCSPPSRGLTTDIYLFDEHAFRGPFALTSRLNLPSFLECKEGDAAFDRSLGINRYNPVVDPDSQRTPFQQELVDFFKSSDFNAIRAFENFSYLVAYILKPTLVMWRHLLVRIEHSFLGAMEGRITSDDVHDLTGGSLSSVSAEL</sequence>
<evidence type="ECO:0000313" key="3">
    <source>
        <dbReference type="Proteomes" id="UP000277580"/>
    </source>
</evidence>
<reference evidence="2 3" key="1">
    <citation type="journal article" date="2018" name="Nat. Ecol. Evol.">
        <title>Pezizomycetes genomes reveal the molecular basis of ectomycorrhizal truffle lifestyle.</title>
        <authorList>
            <person name="Murat C."/>
            <person name="Payen T."/>
            <person name="Noel B."/>
            <person name="Kuo A."/>
            <person name="Morin E."/>
            <person name="Chen J."/>
            <person name="Kohler A."/>
            <person name="Krizsan K."/>
            <person name="Balestrini R."/>
            <person name="Da Silva C."/>
            <person name="Montanini B."/>
            <person name="Hainaut M."/>
            <person name="Levati E."/>
            <person name="Barry K.W."/>
            <person name="Belfiori B."/>
            <person name="Cichocki N."/>
            <person name="Clum A."/>
            <person name="Dockter R.B."/>
            <person name="Fauchery L."/>
            <person name="Guy J."/>
            <person name="Iotti M."/>
            <person name="Le Tacon F."/>
            <person name="Lindquist E.A."/>
            <person name="Lipzen A."/>
            <person name="Malagnac F."/>
            <person name="Mello A."/>
            <person name="Molinier V."/>
            <person name="Miyauchi S."/>
            <person name="Poulain J."/>
            <person name="Riccioni C."/>
            <person name="Rubini A."/>
            <person name="Sitrit Y."/>
            <person name="Splivallo R."/>
            <person name="Traeger S."/>
            <person name="Wang M."/>
            <person name="Zifcakova L."/>
            <person name="Wipf D."/>
            <person name="Zambonelli A."/>
            <person name="Paolocci F."/>
            <person name="Nowrousian M."/>
            <person name="Ottonello S."/>
            <person name="Baldrian P."/>
            <person name="Spatafora J.W."/>
            <person name="Henrissat B."/>
            <person name="Nagy L.G."/>
            <person name="Aury J.M."/>
            <person name="Wincker P."/>
            <person name="Grigoriev I.V."/>
            <person name="Bonfante P."/>
            <person name="Martin F.M."/>
        </authorList>
    </citation>
    <scope>NUCLEOTIDE SEQUENCE [LARGE SCALE GENOMIC DNA]</scope>
    <source>
        <strain evidence="2 3">CCBAS932</strain>
    </source>
</reference>
<keyword evidence="3" id="KW-1185">Reference proteome</keyword>
<organism evidence="2 3">
    <name type="scientific">Morchella conica CCBAS932</name>
    <dbReference type="NCBI Taxonomy" id="1392247"/>
    <lineage>
        <taxon>Eukaryota</taxon>
        <taxon>Fungi</taxon>
        <taxon>Dikarya</taxon>
        <taxon>Ascomycota</taxon>
        <taxon>Pezizomycotina</taxon>
        <taxon>Pezizomycetes</taxon>
        <taxon>Pezizales</taxon>
        <taxon>Morchellaceae</taxon>
        <taxon>Morchella</taxon>
    </lineage>
</organism>
<dbReference type="Proteomes" id="UP000277580">
    <property type="component" value="Unassembled WGS sequence"/>
</dbReference>
<evidence type="ECO:0000313" key="2">
    <source>
        <dbReference type="EMBL" id="RPB10618.1"/>
    </source>
</evidence>
<evidence type="ECO:0000256" key="1">
    <source>
        <dbReference type="SAM" id="MobiDB-lite"/>
    </source>
</evidence>
<accession>A0A3N4KMH2</accession>
<dbReference type="InParanoid" id="A0A3N4KMH2"/>
<dbReference type="AlphaFoldDB" id="A0A3N4KMH2"/>